<keyword evidence="2" id="KW-1185">Reference proteome</keyword>
<gene>
    <name evidence="1" type="ORF">EAV92_09190</name>
</gene>
<organism evidence="1 2">
    <name type="scientific">Cohnella candidum</name>
    <dbReference type="NCBI Taxonomy" id="2674991"/>
    <lineage>
        <taxon>Bacteria</taxon>
        <taxon>Bacillati</taxon>
        <taxon>Bacillota</taxon>
        <taxon>Bacilli</taxon>
        <taxon>Bacillales</taxon>
        <taxon>Paenibacillaceae</taxon>
        <taxon>Cohnella</taxon>
    </lineage>
</organism>
<evidence type="ECO:0000313" key="2">
    <source>
        <dbReference type="Proteomes" id="UP000269097"/>
    </source>
</evidence>
<dbReference type="EMBL" id="CP033433">
    <property type="protein sequence ID" value="AYQ72722.1"/>
    <property type="molecule type" value="Genomic_DNA"/>
</dbReference>
<dbReference type="RefSeq" id="WP_123040804.1">
    <property type="nucleotide sequence ID" value="NZ_CP033433.1"/>
</dbReference>
<reference evidence="1 2" key="1">
    <citation type="submission" date="2018-10" db="EMBL/GenBank/DDBJ databases">
        <title>Genome Sequence of Cohnella sp.</title>
        <authorList>
            <person name="Srinivasan S."/>
            <person name="Kim M.K."/>
        </authorList>
    </citation>
    <scope>NUCLEOTIDE SEQUENCE [LARGE SCALE GENOMIC DNA]</scope>
    <source>
        <strain evidence="1 2">18JY8-7</strain>
    </source>
</reference>
<accession>A0A3G3JWV7</accession>
<dbReference type="KEGG" id="coh:EAV92_09190"/>
<evidence type="ECO:0000313" key="1">
    <source>
        <dbReference type="EMBL" id="AYQ72722.1"/>
    </source>
</evidence>
<evidence type="ECO:0008006" key="3">
    <source>
        <dbReference type="Google" id="ProtNLM"/>
    </source>
</evidence>
<name>A0A3G3JWV7_9BACL</name>
<dbReference type="AlphaFoldDB" id="A0A3G3JWV7"/>
<sequence length="179" mass="19814">MTPMKLTLATALAGIAAILALGSLQTLEPKVRELRQAAEVTAPQVRGILSDDNLADAVASLTLNHRIGKVGWDHSILTLDLTLKENAGGAASLWRDMAEVLRFSFLDAVNVRQTLVRVYRQTEGRRVLLFYGDPRREEWPRSRLENAVEPKRLTEEAFRSGIGLTSTPAGARWLRNLAN</sequence>
<proteinExistence type="predicted"/>
<protein>
    <recommendedName>
        <fullName evidence="3">DUF4825 domain-containing protein</fullName>
    </recommendedName>
</protein>
<dbReference type="Proteomes" id="UP000269097">
    <property type="component" value="Chromosome"/>
</dbReference>